<evidence type="ECO:0000313" key="2">
    <source>
        <dbReference type="EMBL" id="RMC05498.1"/>
    </source>
</evidence>
<evidence type="ECO:0000313" key="3">
    <source>
        <dbReference type="Proteomes" id="UP000269221"/>
    </source>
</evidence>
<feature type="compositionally biased region" description="Basic and acidic residues" evidence="1">
    <location>
        <begin position="25"/>
        <end position="38"/>
    </location>
</feature>
<accession>A0A3M0JXK5</accession>
<evidence type="ECO:0000256" key="1">
    <source>
        <dbReference type="SAM" id="MobiDB-lite"/>
    </source>
</evidence>
<dbReference type="Proteomes" id="UP000269221">
    <property type="component" value="Unassembled WGS sequence"/>
</dbReference>
<protein>
    <submittedName>
        <fullName evidence="2">Uncharacterized protein</fullName>
    </submittedName>
</protein>
<name>A0A3M0JXK5_HIRRU</name>
<comment type="caution">
    <text evidence="2">The sequence shown here is derived from an EMBL/GenBank/DDBJ whole genome shotgun (WGS) entry which is preliminary data.</text>
</comment>
<keyword evidence="3" id="KW-1185">Reference proteome</keyword>
<dbReference type="EMBL" id="QRBI01000123">
    <property type="protein sequence ID" value="RMC05498.1"/>
    <property type="molecule type" value="Genomic_DNA"/>
</dbReference>
<reference evidence="2 3" key="1">
    <citation type="submission" date="2018-07" db="EMBL/GenBank/DDBJ databases">
        <title>A high quality draft genome assembly of the barn swallow (H. rustica rustica).</title>
        <authorList>
            <person name="Formenti G."/>
            <person name="Chiara M."/>
            <person name="Poveda L."/>
            <person name="Francoijs K.-J."/>
            <person name="Bonisoli-Alquati A."/>
            <person name="Canova L."/>
            <person name="Gianfranceschi L."/>
            <person name="Horner D.S."/>
            <person name="Saino N."/>
        </authorList>
    </citation>
    <scope>NUCLEOTIDE SEQUENCE [LARGE SCALE GENOMIC DNA]</scope>
    <source>
        <strain evidence="2">Chelidonia</strain>
        <tissue evidence="2">Blood</tissue>
    </source>
</reference>
<feature type="compositionally biased region" description="Basic and acidic residues" evidence="1">
    <location>
        <begin position="8"/>
        <end position="18"/>
    </location>
</feature>
<gene>
    <name evidence="2" type="ORF">DUI87_18691</name>
</gene>
<proteinExistence type="predicted"/>
<feature type="region of interest" description="Disordered" evidence="1">
    <location>
        <begin position="1"/>
        <end position="46"/>
    </location>
</feature>
<dbReference type="AlphaFoldDB" id="A0A3M0JXK5"/>
<sequence length="125" mass="13762">MQLVTRWSRYDDFPKENLSRSSEGYLKETEQDDQEHQTETSCMGRPPTQQFFVDPVGSIAWKQCVCISTSPSPVTSLPVADPTPFPPTPSLPSLAPPLGTNPLPVPMPSGLEVVVHGNWKDTILV</sequence>
<organism evidence="2 3">
    <name type="scientific">Hirundo rustica rustica</name>
    <dbReference type="NCBI Taxonomy" id="333673"/>
    <lineage>
        <taxon>Eukaryota</taxon>
        <taxon>Metazoa</taxon>
        <taxon>Chordata</taxon>
        <taxon>Craniata</taxon>
        <taxon>Vertebrata</taxon>
        <taxon>Euteleostomi</taxon>
        <taxon>Archelosauria</taxon>
        <taxon>Archosauria</taxon>
        <taxon>Dinosauria</taxon>
        <taxon>Saurischia</taxon>
        <taxon>Theropoda</taxon>
        <taxon>Coelurosauria</taxon>
        <taxon>Aves</taxon>
        <taxon>Neognathae</taxon>
        <taxon>Neoaves</taxon>
        <taxon>Telluraves</taxon>
        <taxon>Australaves</taxon>
        <taxon>Passeriformes</taxon>
        <taxon>Sylvioidea</taxon>
        <taxon>Hirundinidae</taxon>
        <taxon>Hirundo</taxon>
    </lineage>
</organism>